<name>A0ABV2PQD5_9BACI</name>
<dbReference type="EMBL" id="JBEPSB010000029">
    <property type="protein sequence ID" value="MET4563004.1"/>
    <property type="molecule type" value="Genomic_DNA"/>
</dbReference>
<gene>
    <name evidence="1" type="ORF">ABIA69_004197</name>
</gene>
<evidence type="ECO:0000313" key="1">
    <source>
        <dbReference type="EMBL" id="MET4563004.1"/>
    </source>
</evidence>
<sequence>MSMLCELCKKPIQTLILEGDFGADPLWCGQCLANLELENFPLNEHLLTELTSWMCNFGEWINLETDSFIEGMEQLAKKHDEQGTILAQQVATELGIKVTFSPYLLD</sequence>
<keyword evidence="2" id="KW-1185">Reference proteome</keyword>
<proteinExistence type="predicted"/>
<dbReference type="Proteomes" id="UP001549363">
    <property type="component" value="Unassembled WGS sequence"/>
</dbReference>
<reference evidence="1 2" key="1">
    <citation type="submission" date="2024-06" db="EMBL/GenBank/DDBJ databases">
        <title>Sorghum-associated microbial communities from plants grown in Nebraska, USA.</title>
        <authorList>
            <person name="Schachtman D."/>
        </authorList>
    </citation>
    <scope>NUCLEOTIDE SEQUENCE [LARGE SCALE GENOMIC DNA]</scope>
    <source>
        <strain evidence="1 2">736</strain>
    </source>
</reference>
<protein>
    <submittedName>
        <fullName evidence="1">Uncharacterized protein</fullName>
    </submittedName>
</protein>
<evidence type="ECO:0000313" key="2">
    <source>
        <dbReference type="Proteomes" id="UP001549363"/>
    </source>
</evidence>
<organism evidence="1 2">
    <name type="scientific">Lysinibacillus parviboronicapiens</name>
    <dbReference type="NCBI Taxonomy" id="436516"/>
    <lineage>
        <taxon>Bacteria</taxon>
        <taxon>Bacillati</taxon>
        <taxon>Bacillota</taxon>
        <taxon>Bacilli</taxon>
        <taxon>Bacillales</taxon>
        <taxon>Bacillaceae</taxon>
        <taxon>Lysinibacillus</taxon>
    </lineage>
</organism>
<accession>A0ABV2PQD5</accession>
<comment type="caution">
    <text evidence="1">The sequence shown here is derived from an EMBL/GenBank/DDBJ whole genome shotgun (WGS) entry which is preliminary data.</text>
</comment>
<dbReference type="RefSeq" id="WP_354472949.1">
    <property type="nucleotide sequence ID" value="NZ_JBEPSB010000029.1"/>
</dbReference>